<dbReference type="Proteomes" id="UP000297245">
    <property type="component" value="Unassembled WGS sequence"/>
</dbReference>
<keyword evidence="3" id="KW-1185">Reference proteome</keyword>
<keyword evidence="1" id="KW-0472">Membrane</keyword>
<accession>A0A4S8L567</accession>
<evidence type="ECO:0000256" key="1">
    <source>
        <dbReference type="SAM" id="Phobius"/>
    </source>
</evidence>
<dbReference type="AlphaFoldDB" id="A0A4S8L567"/>
<name>A0A4S8L567_DENBC</name>
<organism evidence="2 3">
    <name type="scientific">Dendrothele bispora (strain CBS 962.96)</name>
    <dbReference type="NCBI Taxonomy" id="1314807"/>
    <lineage>
        <taxon>Eukaryota</taxon>
        <taxon>Fungi</taxon>
        <taxon>Dikarya</taxon>
        <taxon>Basidiomycota</taxon>
        <taxon>Agaricomycotina</taxon>
        <taxon>Agaricomycetes</taxon>
        <taxon>Agaricomycetidae</taxon>
        <taxon>Agaricales</taxon>
        <taxon>Agaricales incertae sedis</taxon>
        <taxon>Dendrothele</taxon>
    </lineage>
</organism>
<proteinExistence type="predicted"/>
<evidence type="ECO:0000313" key="3">
    <source>
        <dbReference type="Proteomes" id="UP000297245"/>
    </source>
</evidence>
<evidence type="ECO:0000313" key="2">
    <source>
        <dbReference type="EMBL" id="THU83726.1"/>
    </source>
</evidence>
<feature type="transmembrane region" description="Helical" evidence="1">
    <location>
        <begin position="75"/>
        <end position="99"/>
    </location>
</feature>
<sequence length="164" mass="18436">MCVKGYENRTCPNICVGGTRSGDRVEQVSFCVTVGCDCSIYDLRCWCVGNSSLLPLQSLFCALLLYPERSLPLSVYYAAFFSGLLTSGVMNSQIFFFYFSRFLTSLPSSSNSSSLVRSRIYMHLVGLFIRMLLSTSLGSKQNIYFWSLPSYSTSPLTDFFFFCS</sequence>
<protein>
    <submittedName>
        <fullName evidence="2">Uncharacterized protein</fullName>
    </submittedName>
</protein>
<dbReference type="EMBL" id="ML179645">
    <property type="protein sequence ID" value="THU83726.1"/>
    <property type="molecule type" value="Genomic_DNA"/>
</dbReference>
<keyword evidence="1" id="KW-1133">Transmembrane helix</keyword>
<gene>
    <name evidence="2" type="ORF">K435DRAFT_423407</name>
</gene>
<keyword evidence="1" id="KW-0812">Transmembrane</keyword>
<reference evidence="2 3" key="1">
    <citation type="journal article" date="2019" name="Nat. Ecol. Evol.">
        <title>Megaphylogeny resolves global patterns of mushroom evolution.</title>
        <authorList>
            <person name="Varga T."/>
            <person name="Krizsan K."/>
            <person name="Foldi C."/>
            <person name="Dima B."/>
            <person name="Sanchez-Garcia M."/>
            <person name="Sanchez-Ramirez S."/>
            <person name="Szollosi G.J."/>
            <person name="Szarkandi J.G."/>
            <person name="Papp V."/>
            <person name="Albert L."/>
            <person name="Andreopoulos W."/>
            <person name="Angelini C."/>
            <person name="Antonin V."/>
            <person name="Barry K.W."/>
            <person name="Bougher N.L."/>
            <person name="Buchanan P."/>
            <person name="Buyck B."/>
            <person name="Bense V."/>
            <person name="Catcheside P."/>
            <person name="Chovatia M."/>
            <person name="Cooper J."/>
            <person name="Damon W."/>
            <person name="Desjardin D."/>
            <person name="Finy P."/>
            <person name="Geml J."/>
            <person name="Haridas S."/>
            <person name="Hughes K."/>
            <person name="Justo A."/>
            <person name="Karasinski D."/>
            <person name="Kautmanova I."/>
            <person name="Kiss B."/>
            <person name="Kocsube S."/>
            <person name="Kotiranta H."/>
            <person name="LaButti K.M."/>
            <person name="Lechner B.E."/>
            <person name="Liimatainen K."/>
            <person name="Lipzen A."/>
            <person name="Lukacs Z."/>
            <person name="Mihaltcheva S."/>
            <person name="Morgado L.N."/>
            <person name="Niskanen T."/>
            <person name="Noordeloos M.E."/>
            <person name="Ohm R.A."/>
            <person name="Ortiz-Santana B."/>
            <person name="Ovrebo C."/>
            <person name="Racz N."/>
            <person name="Riley R."/>
            <person name="Savchenko A."/>
            <person name="Shiryaev A."/>
            <person name="Soop K."/>
            <person name="Spirin V."/>
            <person name="Szebenyi C."/>
            <person name="Tomsovsky M."/>
            <person name="Tulloss R.E."/>
            <person name="Uehling J."/>
            <person name="Grigoriev I.V."/>
            <person name="Vagvolgyi C."/>
            <person name="Papp T."/>
            <person name="Martin F.M."/>
            <person name="Miettinen O."/>
            <person name="Hibbett D.S."/>
            <person name="Nagy L.G."/>
        </authorList>
    </citation>
    <scope>NUCLEOTIDE SEQUENCE [LARGE SCALE GENOMIC DNA]</scope>
    <source>
        <strain evidence="2 3">CBS 962.96</strain>
    </source>
</reference>